<protein>
    <submittedName>
        <fullName evidence="2">Ref</fullName>
    </submittedName>
</protein>
<feature type="region of interest" description="Disordered" evidence="1">
    <location>
        <begin position="39"/>
        <end position="81"/>
    </location>
</feature>
<dbReference type="Gene3D" id="3.30.40.190">
    <property type="match status" value="1"/>
</dbReference>
<organismHost>
    <name type="scientific">Escherichia coli</name>
    <dbReference type="NCBI Taxonomy" id="562"/>
</organismHost>
<organism evidence="2 3">
    <name type="scientific">Enterobacteria phage P7</name>
    <name type="common">Bacteriophage P7</name>
    <dbReference type="NCBI Taxonomy" id="10682"/>
    <lineage>
        <taxon>Viruses</taxon>
        <taxon>Duplodnaviria</taxon>
        <taxon>Heunggongvirae</taxon>
        <taxon>Uroviricota</taxon>
        <taxon>Caudoviricetes</taxon>
        <taxon>Punavirus</taxon>
        <taxon>Punavirus P1</taxon>
    </lineage>
</organism>
<dbReference type="Pfam" id="PF16786">
    <property type="entry name" value="RecA_dep_nuc"/>
    <property type="match status" value="1"/>
</dbReference>
<feature type="compositionally biased region" description="Basic and acidic residues" evidence="1">
    <location>
        <begin position="71"/>
        <end position="81"/>
    </location>
</feature>
<dbReference type="RefSeq" id="YP_009914482.1">
    <property type="nucleotide sequence ID" value="NC_050152.1"/>
</dbReference>
<proteinExistence type="predicted"/>
<accession>Q1MVP6</accession>
<feature type="compositionally biased region" description="Basic and acidic residues" evidence="1">
    <location>
        <begin position="45"/>
        <end position="59"/>
    </location>
</feature>
<dbReference type="Proteomes" id="UP000229597">
    <property type="component" value="Segment"/>
</dbReference>
<evidence type="ECO:0000313" key="3">
    <source>
        <dbReference type="Proteomes" id="UP000229597"/>
    </source>
</evidence>
<sequence length="216" mass="24646">MKTIEQKIEQCRKWQKAARERAIARQREKLADPAWRESQYQKMRNTIDRRIAKQKERPPASKTRKSAVKIKSRDLKGRTPTAEERRIANALGALPCIACYMHGVISEEVSLHHISGRTAPGCHKKQLPLCRWHHQHAAPAEVREKYPWLVPVHADGVVGGKKEFTLLNKSEMELLADAYERGLTLSGTKTHVKQRFLPLTPLLMVSDVLWSPVLPA</sequence>
<reference evidence="2 3" key="1">
    <citation type="submission" date="2002-04" db="EMBL/GenBank/DDBJ databases">
        <title>Complete nucleotide sequence of enterobacteria phage P7, a relative of P1 isolated from human fecal flora.</title>
        <authorList>
            <person name="Lobocka M.B."/>
            <person name="Rusin M."/>
            <person name="Bugajska O."/>
            <person name="Dobruk A."/>
            <person name="Janowicz A."/>
            <person name="Samojedny A."/>
        </authorList>
    </citation>
    <scope>NUCLEOTIDE SEQUENCE [LARGE SCALE GENOMIC DNA]</scope>
</reference>
<name>Q1MVP6_BPP7</name>
<dbReference type="InterPro" id="IPR031875">
    <property type="entry name" value="RecA_dep_nuc"/>
</dbReference>
<gene>
    <name evidence="2" type="primary">ref</name>
</gene>
<evidence type="ECO:0000256" key="1">
    <source>
        <dbReference type="SAM" id="MobiDB-lite"/>
    </source>
</evidence>
<dbReference type="EMBL" id="AF503408">
    <property type="protein sequence ID" value="AAQ07480.1"/>
    <property type="molecule type" value="Genomic_DNA"/>
</dbReference>
<evidence type="ECO:0000313" key="2">
    <source>
        <dbReference type="EMBL" id="AAQ07480.1"/>
    </source>
</evidence>
<dbReference type="KEGG" id="vg:58571891"/>
<dbReference type="GeneID" id="58571891"/>